<accession>A0A7D9IL69</accession>
<reference evidence="1" key="1">
    <citation type="submission" date="2020-04" db="EMBL/GenBank/DDBJ databases">
        <authorList>
            <person name="Alioto T."/>
            <person name="Alioto T."/>
            <person name="Gomez Garrido J."/>
        </authorList>
    </citation>
    <scope>NUCLEOTIDE SEQUENCE</scope>
    <source>
        <strain evidence="1">A484AB</strain>
    </source>
</reference>
<sequence>MLPNPLLPNRNEEPDKDGAADETESHQEESKDVNDLKIIRNERLPKEPYASDPNYIVFVRHLSLGVLTRMFSLDDSVYSIYDWTGSLPDSPEHF</sequence>
<dbReference type="OrthoDB" id="5988868at2759"/>
<evidence type="ECO:0000313" key="1">
    <source>
        <dbReference type="EMBL" id="CAB4007917.1"/>
    </source>
</evidence>
<gene>
    <name evidence="1" type="ORF">PACLA_8A058540</name>
</gene>
<proteinExistence type="predicted"/>
<dbReference type="EMBL" id="CACRXK020005957">
    <property type="protein sequence ID" value="CAB4007917.1"/>
    <property type="molecule type" value="Genomic_DNA"/>
</dbReference>
<dbReference type="Proteomes" id="UP001152795">
    <property type="component" value="Unassembled WGS sequence"/>
</dbReference>
<name>A0A7D9IL69_PARCT</name>
<organism evidence="1 2">
    <name type="scientific">Paramuricea clavata</name>
    <name type="common">Red gorgonian</name>
    <name type="synonym">Violescent sea-whip</name>
    <dbReference type="NCBI Taxonomy" id="317549"/>
    <lineage>
        <taxon>Eukaryota</taxon>
        <taxon>Metazoa</taxon>
        <taxon>Cnidaria</taxon>
        <taxon>Anthozoa</taxon>
        <taxon>Octocorallia</taxon>
        <taxon>Malacalcyonacea</taxon>
        <taxon>Plexauridae</taxon>
        <taxon>Paramuricea</taxon>
    </lineage>
</organism>
<protein>
    <submittedName>
        <fullName evidence="1">Uncharacterized protein</fullName>
    </submittedName>
</protein>
<dbReference type="AlphaFoldDB" id="A0A7D9IL69"/>
<keyword evidence="2" id="KW-1185">Reference proteome</keyword>
<evidence type="ECO:0000313" key="2">
    <source>
        <dbReference type="Proteomes" id="UP001152795"/>
    </source>
</evidence>
<comment type="caution">
    <text evidence="1">The sequence shown here is derived from an EMBL/GenBank/DDBJ whole genome shotgun (WGS) entry which is preliminary data.</text>
</comment>